<keyword evidence="6 11" id="KW-0067">ATP-binding</keyword>
<feature type="binding site" evidence="6">
    <location>
        <position position="353"/>
    </location>
    <ligand>
        <name>ATP</name>
        <dbReference type="ChEBI" id="CHEBI:30616"/>
    </ligand>
</feature>
<dbReference type="GO" id="GO:0006542">
    <property type="term" value="P:glutamine biosynthetic process"/>
    <property type="evidence" value="ECO:0007669"/>
    <property type="project" value="InterPro"/>
</dbReference>
<feature type="binding site" evidence="7">
    <location>
        <position position="358"/>
    </location>
    <ligand>
        <name>Mg(2+)</name>
        <dbReference type="ChEBI" id="CHEBI:18420"/>
        <label>1</label>
    </ligand>
</feature>
<dbReference type="FunFam" id="3.30.590.10:FF:000001">
    <property type="entry name" value="Glutamine synthetase"/>
    <property type="match status" value="1"/>
</dbReference>
<keyword evidence="6 11" id="KW-0547">Nucleotide-binding</keyword>
<evidence type="ECO:0000256" key="5">
    <source>
        <dbReference type="PIRSR" id="PIRSR604809-1"/>
    </source>
</evidence>
<sequence length="469" mass="52171">MSKVADALKLMKDEEVEYVDIRFTDPRGKLQHVTLVADLVDEDFFEEGFMFDGSSIAGWKSIDQSDMKLIPDAGSVYIDPFYAEKTLCVHCNVVEPDTGEAYSRDPRGTAVKAEAYLKASGIGDVAYFGPEAEFFIFDDVRYSVTPAKVAYQIDADAAAWNTDSEYEMGNLAHRAGHKGGYFPVNPIDEAQDLRGEMLSTMKRMGMKVDKHHHEVATCQHELGLIFGGLTEQADNILKYKYVIQNVAAAYGKTVTFMPKPMKGDNGSGMHVNMSIWKDGKPLFAGDKYADLSQEALWFIGGILKHAKALNALTNPATNSYKRLIPGFEAPVLRAYSARNRSGCVRIPWTESPKAKRVEARFPDPSANPYLAFAALLMAGLDGIKNKIDPGPASDKDLYDLPPEELAAIPTVCGSLREALEELEKDHDFLLAGDVFTKDQLEGYMALKWEEVYAYEHTPHPVEYQMYYSC</sequence>
<comment type="function">
    <text evidence="1">Catalyzes the ATP-dependent biosynthesis of glutamine from glutamate and ammonia.</text>
</comment>
<feature type="binding site" evidence="5">
    <location>
        <position position="328"/>
    </location>
    <ligand>
        <name>L-glutamate</name>
        <dbReference type="ChEBI" id="CHEBI:29985"/>
    </ligand>
</feature>
<dbReference type="GO" id="GO:0046872">
    <property type="term" value="F:metal ion binding"/>
    <property type="evidence" value="ECO:0007669"/>
    <property type="project" value="UniProtKB-KW"/>
</dbReference>
<dbReference type="SUPFAM" id="SSF54368">
    <property type="entry name" value="Glutamine synthetase, N-terminal domain"/>
    <property type="match status" value="1"/>
</dbReference>
<feature type="binding site" evidence="5">
    <location>
        <position position="360"/>
    </location>
    <ligand>
        <name>L-glutamate</name>
        <dbReference type="ChEBI" id="CHEBI:29985"/>
    </ligand>
</feature>
<evidence type="ECO:0000256" key="10">
    <source>
        <dbReference type="RuleBase" id="RU000384"/>
    </source>
</evidence>
<feature type="domain" description="GS beta-grasp" evidence="12">
    <location>
        <begin position="14"/>
        <end position="98"/>
    </location>
</feature>
<dbReference type="NCBIfam" id="TIGR00653">
    <property type="entry name" value="GlnA"/>
    <property type="match status" value="1"/>
</dbReference>
<dbReference type="PROSITE" id="PS51987">
    <property type="entry name" value="GS_CATALYTIC"/>
    <property type="match status" value="1"/>
</dbReference>
<proteinExistence type="inferred from homology"/>
<dbReference type="Pfam" id="PF03951">
    <property type="entry name" value="Gln-synt_N"/>
    <property type="match status" value="1"/>
</dbReference>
<protein>
    <recommendedName>
        <fullName evidence="11">Glutamine synthetase</fullName>
        <ecNumber evidence="11">6.3.1.2</ecNumber>
    </recommendedName>
</protein>
<evidence type="ECO:0000256" key="2">
    <source>
        <dbReference type="ARBA" id="ARBA00009897"/>
    </source>
</evidence>
<keyword evidence="4" id="KW-0535">Nitrogen fixation</keyword>
<feature type="binding site" evidence="7">
    <location>
        <position position="270"/>
    </location>
    <ligand>
        <name>Mg(2+)</name>
        <dbReference type="ChEBI" id="CHEBI:18420"/>
        <label>1</label>
    </ligand>
</feature>
<dbReference type="RefSeq" id="WP_011908379.1">
    <property type="nucleotide sequence ID" value="NZ_CP089965.1"/>
</dbReference>
<accession>A0A2T5JTQ3</accession>
<feature type="domain" description="GS catalytic" evidence="13">
    <location>
        <begin position="106"/>
        <end position="469"/>
    </location>
</feature>
<dbReference type="EC" id="6.3.1.2" evidence="11"/>
<feature type="binding site" evidence="5">
    <location>
        <begin position="265"/>
        <end position="266"/>
    </location>
    <ligand>
        <name>L-glutamate</name>
        <dbReference type="ChEBI" id="CHEBI:29985"/>
    </ligand>
</feature>
<dbReference type="InterPro" id="IPR027302">
    <property type="entry name" value="Gln_synth_N_conserv_site"/>
</dbReference>
<evidence type="ECO:0000313" key="14">
    <source>
        <dbReference type="EMBL" id="PTR13539.1"/>
    </source>
</evidence>
<dbReference type="InterPro" id="IPR004809">
    <property type="entry name" value="Gln_synth_I"/>
</dbReference>
<dbReference type="GO" id="GO:0005737">
    <property type="term" value="C:cytoplasm"/>
    <property type="evidence" value="ECO:0007669"/>
    <property type="project" value="TreeGrafter"/>
</dbReference>
<feature type="binding site" evidence="5">
    <location>
        <position position="322"/>
    </location>
    <ligand>
        <name>L-glutamate</name>
        <dbReference type="ChEBI" id="CHEBI:29985"/>
    </ligand>
</feature>
<dbReference type="InterPro" id="IPR014746">
    <property type="entry name" value="Gln_synth/guanido_kin_cat_dom"/>
</dbReference>
<evidence type="ECO:0000259" key="13">
    <source>
        <dbReference type="PROSITE" id="PS51987"/>
    </source>
</evidence>
<keyword evidence="15" id="KW-1185">Reference proteome</keyword>
<feature type="binding site" evidence="7">
    <location>
        <position position="133"/>
    </location>
    <ligand>
        <name>Mg(2+)</name>
        <dbReference type="ChEBI" id="CHEBI:18420"/>
        <label>1</label>
    </ligand>
</feature>
<comment type="subunit">
    <text evidence="3">Oligomer of 12 subunits arranged in the form of two hexameric ring.</text>
</comment>
<dbReference type="Pfam" id="PF00120">
    <property type="entry name" value="Gln-synt_C"/>
    <property type="match status" value="1"/>
</dbReference>
<keyword evidence="8" id="KW-0597">Phosphoprotein</keyword>
<dbReference type="PROSITE" id="PS00180">
    <property type="entry name" value="GLNA_1"/>
    <property type="match status" value="1"/>
</dbReference>
<dbReference type="PANTHER" id="PTHR43407">
    <property type="entry name" value="GLUTAMINE SYNTHETASE"/>
    <property type="match status" value="1"/>
</dbReference>
<dbReference type="GO" id="GO:0016020">
    <property type="term" value="C:membrane"/>
    <property type="evidence" value="ECO:0007669"/>
    <property type="project" value="TreeGrafter"/>
</dbReference>
<dbReference type="Proteomes" id="UP000244060">
    <property type="component" value="Unassembled WGS sequence"/>
</dbReference>
<evidence type="ECO:0000256" key="4">
    <source>
        <dbReference type="ARBA" id="ARBA00023231"/>
    </source>
</evidence>
<dbReference type="PANTHER" id="PTHR43407:SF2">
    <property type="entry name" value="GLUTAMINE SYNTHETASE"/>
    <property type="match status" value="1"/>
</dbReference>
<dbReference type="GO" id="GO:0004356">
    <property type="term" value="F:glutamine synthetase activity"/>
    <property type="evidence" value="ECO:0007669"/>
    <property type="project" value="UniProtKB-EC"/>
</dbReference>
<dbReference type="PROSITE" id="PS51986">
    <property type="entry name" value="GS_BETA_GRASP"/>
    <property type="match status" value="1"/>
</dbReference>
<dbReference type="InterPro" id="IPR036651">
    <property type="entry name" value="Gln_synt_N_sf"/>
</dbReference>
<dbReference type="GO" id="GO:0005524">
    <property type="term" value="F:ATP binding"/>
    <property type="evidence" value="ECO:0007669"/>
    <property type="project" value="UniProtKB-KW"/>
</dbReference>
<dbReference type="Gene3D" id="3.10.20.70">
    <property type="entry name" value="Glutamine synthetase, N-terminal domain"/>
    <property type="match status" value="1"/>
</dbReference>
<keyword evidence="7" id="KW-0479">Metal-binding</keyword>
<reference evidence="14 15" key="1">
    <citation type="submission" date="2018-04" db="EMBL/GenBank/DDBJ databases">
        <title>Genomic Encyclopedia of Type Strains, Phase III (KMG-III): the genomes of soil and plant-associated and newly described type strains.</title>
        <authorList>
            <person name="Whitman W."/>
        </authorList>
    </citation>
    <scope>NUCLEOTIDE SEQUENCE [LARGE SCALE GENOMIC DNA]</scope>
    <source>
        <strain evidence="14 15">KA25</strain>
    </source>
</reference>
<dbReference type="SUPFAM" id="SSF55931">
    <property type="entry name" value="Glutamine synthetase/guanido kinase"/>
    <property type="match status" value="1"/>
</dbReference>
<keyword evidence="7" id="KW-0460">Magnesium</keyword>
<dbReference type="OrthoDB" id="9807095at2"/>
<feature type="binding site" evidence="7">
    <location>
        <position position="214"/>
    </location>
    <ligand>
        <name>Mg(2+)</name>
        <dbReference type="ChEBI" id="CHEBI:18420"/>
        <label>1</label>
    </ligand>
</feature>
<evidence type="ECO:0000256" key="8">
    <source>
        <dbReference type="PIRSR" id="PIRSR604809-50"/>
    </source>
</evidence>
<dbReference type="InterPro" id="IPR027303">
    <property type="entry name" value="Gln_synth_gly_rich_site"/>
</dbReference>
<comment type="catalytic activity">
    <reaction evidence="11">
        <text>L-glutamate + NH4(+) + ATP = L-glutamine + ADP + phosphate + H(+)</text>
        <dbReference type="Rhea" id="RHEA:16169"/>
        <dbReference type="ChEBI" id="CHEBI:15378"/>
        <dbReference type="ChEBI" id="CHEBI:28938"/>
        <dbReference type="ChEBI" id="CHEBI:29985"/>
        <dbReference type="ChEBI" id="CHEBI:30616"/>
        <dbReference type="ChEBI" id="CHEBI:43474"/>
        <dbReference type="ChEBI" id="CHEBI:58359"/>
        <dbReference type="ChEBI" id="CHEBI:456216"/>
        <dbReference type="EC" id="6.3.1.2"/>
    </reaction>
</comment>
<comment type="similarity">
    <text evidence="2 9 10">Belongs to the glutamine synthetase family.</text>
</comment>
<comment type="caution">
    <text evidence="14">The sequence shown here is derived from an EMBL/GenBank/DDBJ whole genome shotgun (WGS) entry which is preliminary data.</text>
</comment>
<feature type="binding site" evidence="6">
    <location>
        <position position="209"/>
    </location>
    <ligand>
        <name>ATP</name>
        <dbReference type="ChEBI" id="CHEBI:30616"/>
    </ligand>
</feature>
<evidence type="ECO:0000256" key="9">
    <source>
        <dbReference type="PROSITE-ProRule" id="PRU01330"/>
    </source>
</evidence>
<evidence type="ECO:0000256" key="1">
    <source>
        <dbReference type="ARBA" id="ARBA00003117"/>
    </source>
</evidence>
<dbReference type="Gene3D" id="3.30.590.10">
    <property type="entry name" value="Glutamine synthetase/guanido kinase, catalytic domain"/>
    <property type="match status" value="1"/>
</dbReference>
<evidence type="ECO:0000256" key="7">
    <source>
        <dbReference type="PIRSR" id="PIRSR604809-3"/>
    </source>
</evidence>
<name>A0A2T5JTQ3_9RHOB</name>
<dbReference type="AlphaFoldDB" id="A0A2T5JTQ3"/>
<evidence type="ECO:0000313" key="15">
    <source>
        <dbReference type="Proteomes" id="UP000244060"/>
    </source>
</evidence>
<dbReference type="EMBL" id="QAOT01000021">
    <property type="protein sequence ID" value="PTR13539.1"/>
    <property type="molecule type" value="Genomic_DNA"/>
</dbReference>
<feature type="modified residue" description="O-AMP-tyrosine" evidence="8">
    <location>
        <position position="398"/>
    </location>
</feature>
<evidence type="ECO:0000256" key="11">
    <source>
        <dbReference type="RuleBase" id="RU004356"/>
    </source>
</evidence>
<dbReference type="GO" id="GO:0019740">
    <property type="term" value="P:nitrogen utilization"/>
    <property type="evidence" value="ECO:0007669"/>
    <property type="project" value="TreeGrafter"/>
</dbReference>
<feature type="binding site" evidence="7">
    <location>
        <position position="221"/>
    </location>
    <ligand>
        <name>Mg(2+)</name>
        <dbReference type="ChEBI" id="CHEBI:18420"/>
        <label>1</label>
    </ligand>
</feature>
<dbReference type="InterPro" id="IPR008147">
    <property type="entry name" value="Gln_synt_N"/>
</dbReference>
<dbReference type="PROSITE" id="PS00181">
    <property type="entry name" value="GLNA_ATP"/>
    <property type="match status" value="1"/>
</dbReference>
<evidence type="ECO:0000256" key="6">
    <source>
        <dbReference type="PIRSR" id="PIRSR604809-2"/>
    </source>
</evidence>
<comment type="cofactor">
    <cofactor evidence="7">
        <name>Mg(2+)</name>
        <dbReference type="ChEBI" id="CHEBI:18420"/>
    </cofactor>
    <text evidence="7">Binds 2 Mg(2+) ions per subunit.</text>
</comment>
<dbReference type="InterPro" id="IPR008146">
    <property type="entry name" value="Gln_synth_cat_dom"/>
</dbReference>
<feature type="binding site" evidence="7">
    <location>
        <position position="131"/>
    </location>
    <ligand>
        <name>Mg(2+)</name>
        <dbReference type="ChEBI" id="CHEBI:18420"/>
        <label>1</label>
    </ligand>
</feature>
<feature type="binding site" evidence="5">
    <location>
        <position position="340"/>
    </location>
    <ligand>
        <name>L-glutamate</name>
        <dbReference type="ChEBI" id="CHEBI:29985"/>
    </ligand>
</feature>
<gene>
    <name evidence="14" type="ORF">C8J28_12127</name>
</gene>
<keyword evidence="11" id="KW-0436">Ligase</keyword>
<evidence type="ECO:0000256" key="3">
    <source>
        <dbReference type="ARBA" id="ARBA00011258"/>
    </source>
</evidence>
<feature type="binding site" evidence="6">
    <location>
        <position position="340"/>
    </location>
    <ligand>
        <name>ATP</name>
        <dbReference type="ChEBI" id="CHEBI:30616"/>
    </ligand>
</feature>
<dbReference type="SMART" id="SM01230">
    <property type="entry name" value="Gln-synt_C"/>
    <property type="match status" value="1"/>
</dbReference>
<evidence type="ECO:0000259" key="12">
    <source>
        <dbReference type="PROSITE" id="PS51986"/>
    </source>
</evidence>
<organism evidence="14 15">
    <name type="scientific">Cereibacter azotoformans</name>
    <dbReference type="NCBI Taxonomy" id="43057"/>
    <lineage>
        <taxon>Bacteria</taxon>
        <taxon>Pseudomonadati</taxon>
        <taxon>Pseudomonadota</taxon>
        <taxon>Alphaproteobacteria</taxon>
        <taxon>Rhodobacterales</taxon>
        <taxon>Paracoccaceae</taxon>
        <taxon>Cereibacter</taxon>
    </lineage>
</organism>